<dbReference type="EMBL" id="JAODUO010000186">
    <property type="protein sequence ID" value="KAK2186853.1"/>
    <property type="molecule type" value="Genomic_DNA"/>
</dbReference>
<dbReference type="AlphaFoldDB" id="A0AAD9P2C1"/>
<comment type="caution">
    <text evidence="2">The sequence shown here is derived from an EMBL/GenBank/DDBJ whole genome shotgun (WGS) entry which is preliminary data.</text>
</comment>
<dbReference type="Proteomes" id="UP001209878">
    <property type="component" value="Unassembled WGS sequence"/>
</dbReference>
<name>A0AAD9P2C1_RIDPI</name>
<evidence type="ECO:0000256" key="1">
    <source>
        <dbReference type="SAM" id="MobiDB-lite"/>
    </source>
</evidence>
<proteinExistence type="predicted"/>
<evidence type="ECO:0000313" key="2">
    <source>
        <dbReference type="EMBL" id="KAK2186853.1"/>
    </source>
</evidence>
<evidence type="ECO:0000313" key="3">
    <source>
        <dbReference type="Proteomes" id="UP001209878"/>
    </source>
</evidence>
<keyword evidence="3" id="KW-1185">Reference proteome</keyword>
<gene>
    <name evidence="2" type="ORF">NP493_186g00011</name>
</gene>
<feature type="compositionally biased region" description="Polar residues" evidence="1">
    <location>
        <begin position="157"/>
        <end position="179"/>
    </location>
</feature>
<accession>A0AAD9P2C1</accession>
<organism evidence="2 3">
    <name type="scientific">Ridgeia piscesae</name>
    <name type="common">Tubeworm</name>
    <dbReference type="NCBI Taxonomy" id="27915"/>
    <lineage>
        <taxon>Eukaryota</taxon>
        <taxon>Metazoa</taxon>
        <taxon>Spiralia</taxon>
        <taxon>Lophotrochozoa</taxon>
        <taxon>Annelida</taxon>
        <taxon>Polychaeta</taxon>
        <taxon>Sedentaria</taxon>
        <taxon>Canalipalpata</taxon>
        <taxon>Sabellida</taxon>
        <taxon>Siboglinidae</taxon>
        <taxon>Ridgeia</taxon>
    </lineage>
</organism>
<feature type="region of interest" description="Disordered" evidence="1">
    <location>
        <begin position="21"/>
        <end position="59"/>
    </location>
</feature>
<reference evidence="2" key="1">
    <citation type="journal article" date="2023" name="Mol. Biol. Evol.">
        <title>Third-Generation Sequencing Reveals the Adaptive Role of the Epigenome in Three Deep-Sea Polychaetes.</title>
        <authorList>
            <person name="Perez M."/>
            <person name="Aroh O."/>
            <person name="Sun Y."/>
            <person name="Lan Y."/>
            <person name="Juniper S.K."/>
            <person name="Young C.R."/>
            <person name="Angers B."/>
            <person name="Qian P.Y."/>
        </authorList>
    </citation>
    <scope>NUCLEOTIDE SEQUENCE</scope>
    <source>
        <strain evidence="2">R07B-5</strain>
    </source>
</reference>
<feature type="region of interest" description="Disordered" evidence="1">
    <location>
        <begin position="104"/>
        <end position="225"/>
    </location>
</feature>
<sequence>MPPMANKNLDKCVLLLRQMMDRDSGSASSSGGKKLGLKKKSKRVSVLTTAARPKVKKKDSKVVTTRKVFSKTKLNVDAAKKPRSKLTSAPQTIAKDACEVEDLSHRPERDFQSGKVSQLPDKLPEHISDGPIQPKSAIHFDKPFTALQPPRHCSQPLDGSTAPSLSRPASQSDTMQQSGIAPPFNQRLLSSTPAMTPVKVTRPASAEVTGGDPLPLNSSDQVRAVRPPSPPPIIPRLLEGVIAFQPQPCGNMSPGMTTSSRIEPLPPFVGVTSQYMVSSAGQELVQPCEATVYDQRTVAATNLVTAAWMDDYPVRDSTTTGGLRPSSTETTLRVPSSQWSPRDISRTVISVNAWSETVLPCPIMSWSNGTAASSTGTGSDCTELF</sequence>
<protein>
    <submittedName>
        <fullName evidence="2">Uncharacterized protein</fullName>
    </submittedName>
</protein>